<evidence type="ECO:0000256" key="2">
    <source>
        <dbReference type="SAM" id="SignalP"/>
    </source>
</evidence>
<feature type="compositionally biased region" description="Polar residues" evidence="1">
    <location>
        <begin position="281"/>
        <end position="292"/>
    </location>
</feature>
<evidence type="ECO:0000313" key="3">
    <source>
        <dbReference type="EMBL" id="CAD6504419.1"/>
    </source>
</evidence>
<feature type="region of interest" description="Disordered" evidence="1">
    <location>
        <begin position="281"/>
        <end position="315"/>
    </location>
</feature>
<sequence length="315" mass="36646">MKTLYYICNYQSLWQKVVFLMLLISAEALRTLHGRNESNKPGYNCIHKKYLLEEVEAAREAACTGFISKRILARRPLVYYEDIDVNNMIFGWSLPLSLQKGPNGKLRKFPDKIIFDNRCELKDVLYYNTKSHTYDSCHKVPDDVLNTSSEKNQALKKPFFQCGSISWEHEDIKQWTTQSLPKSLNRLVEMEHTSNKVNGPWKKAILKKEIIRRNFMQNIPYEIILNKQNEVIGVIVTHHISRVSTVSPYFIKDMIYMSTRKKSRGKQTICLECHLDTKSSLVPQNQESGPTNSRKRKKQAQLSSRKERSNTDSGH</sequence>
<proteinExistence type="predicted"/>
<evidence type="ECO:0000313" key="4">
    <source>
        <dbReference type="Proteomes" id="UP000683417"/>
    </source>
</evidence>
<dbReference type="Proteomes" id="UP000683417">
    <property type="component" value="Unassembled WGS sequence"/>
</dbReference>
<accession>A0A9W4DMB6</accession>
<gene>
    <name evidence="3" type="ORF">BGTH12_LOCUS5777</name>
</gene>
<organism evidence="3 4">
    <name type="scientific">Blumeria graminis f. sp. triticale</name>
    <dbReference type="NCBI Taxonomy" id="1689686"/>
    <lineage>
        <taxon>Eukaryota</taxon>
        <taxon>Fungi</taxon>
        <taxon>Dikarya</taxon>
        <taxon>Ascomycota</taxon>
        <taxon>Pezizomycotina</taxon>
        <taxon>Leotiomycetes</taxon>
        <taxon>Erysiphales</taxon>
        <taxon>Erysiphaceae</taxon>
        <taxon>Blumeria</taxon>
    </lineage>
</organism>
<reference evidence="3" key="1">
    <citation type="submission" date="2020-10" db="EMBL/GenBank/DDBJ databases">
        <authorList>
            <person name="Muller C M."/>
        </authorList>
    </citation>
    <scope>NUCLEOTIDE SEQUENCE</scope>
    <source>
        <strain evidence="3">THUN-12</strain>
    </source>
</reference>
<dbReference type="AlphaFoldDB" id="A0A9W4DMB6"/>
<comment type="caution">
    <text evidence="3">The sequence shown here is derived from an EMBL/GenBank/DDBJ whole genome shotgun (WGS) entry which is preliminary data.</text>
</comment>
<evidence type="ECO:0000256" key="1">
    <source>
        <dbReference type="SAM" id="MobiDB-lite"/>
    </source>
</evidence>
<keyword evidence="2" id="KW-0732">Signal</keyword>
<dbReference type="EMBL" id="CAJHIT010000008">
    <property type="protein sequence ID" value="CAD6504419.1"/>
    <property type="molecule type" value="Genomic_DNA"/>
</dbReference>
<feature type="signal peptide" evidence="2">
    <location>
        <begin position="1"/>
        <end position="28"/>
    </location>
</feature>
<name>A0A9W4DMB6_BLUGR</name>
<feature type="chain" id="PRO_5040753969" evidence="2">
    <location>
        <begin position="29"/>
        <end position="315"/>
    </location>
</feature>
<feature type="compositionally biased region" description="Basic and acidic residues" evidence="1">
    <location>
        <begin position="304"/>
        <end position="315"/>
    </location>
</feature>
<protein>
    <submittedName>
        <fullName evidence="3">BgTH12-06149</fullName>
    </submittedName>
</protein>